<dbReference type="GO" id="GO:0016740">
    <property type="term" value="F:transferase activity"/>
    <property type="evidence" value="ECO:0007669"/>
    <property type="project" value="UniProtKB-KW"/>
</dbReference>
<feature type="domain" description="Aminoglycoside phosphotransferase" evidence="1">
    <location>
        <begin position="67"/>
        <end position="248"/>
    </location>
</feature>
<evidence type="ECO:0000313" key="2">
    <source>
        <dbReference type="EMBL" id="TQV84988.1"/>
    </source>
</evidence>
<dbReference type="SUPFAM" id="SSF56112">
    <property type="entry name" value="Protein kinase-like (PK-like)"/>
    <property type="match status" value="1"/>
</dbReference>
<evidence type="ECO:0000259" key="1">
    <source>
        <dbReference type="Pfam" id="PF01636"/>
    </source>
</evidence>
<dbReference type="PANTHER" id="PTHR21310">
    <property type="entry name" value="AMINOGLYCOSIDE PHOSPHOTRANSFERASE-RELATED-RELATED"/>
    <property type="match status" value="1"/>
</dbReference>
<dbReference type="InterPro" id="IPR011009">
    <property type="entry name" value="Kinase-like_dom_sf"/>
</dbReference>
<keyword evidence="3" id="KW-1185">Reference proteome</keyword>
<dbReference type="AlphaFoldDB" id="A0A545U683"/>
<dbReference type="OrthoDB" id="2801014at2"/>
<keyword evidence="2" id="KW-0808">Transferase</keyword>
<name>A0A545U683_9GAMM</name>
<proteinExistence type="predicted"/>
<dbReference type="InterPro" id="IPR051678">
    <property type="entry name" value="AGP_Transferase"/>
</dbReference>
<dbReference type="InterPro" id="IPR002575">
    <property type="entry name" value="Aminoglycoside_PTrfase"/>
</dbReference>
<dbReference type="EMBL" id="VIKS01000013">
    <property type="protein sequence ID" value="TQV84988.1"/>
    <property type="molecule type" value="Genomic_DNA"/>
</dbReference>
<dbReference type="PIRSF" id="PIRSF000707">
    <property type="entry name" value="Hygromycin-B_kinase"/>
    <property type="match status" value="1"/>
</dbReference>
<sequence>MIMEINTNHSILETILPTQPTYQQSCDLIDNAPDEHWSPALEHIRNAHQLRSGDFVRIKEGANALFKLNQSLIIKLVPPNWVGQGDAEIESSKMVTGKLSLATPEVIAHGKINNWIYVVMSILKGETLADVWDQLDFQNKRLITGQLGQFIRELHQLPVDHSSLMNVDWPNYIAQLNTDCVPRHTRNKVPQSLIEQIPTYLSDSNYHFDDGKTFFIHMDLHPWNLMVEKNNNNYRLCGVLDFGDAIIGRSRLLELATPILFLCQGDKMLIDTLLKNYQLLDQANSKKLQQELMTVSLLRPACDFNFVLQQVPTIGPRETWQQIAAQLFPA</sequence>
<dbReference type="Pfam" id="PF01636">
    <property type="entry name" value="APH"/>
    <property type="match status" value="1"/>
</dbReference>
<accession>A0A545U683</accession>
<gene>
    <name evidence="2" type="ORF">FLL46_21605</name>
</gene>
<dbReference type="PANTHER" id="PTHR21310:SF15">
    <property type="entry name" value="AMINOGLYCOSIDE PHOSPHOTRANSFERASE DOMAIN-CONTAINING PROTEIN"/>
    <property type="match status" value="1"/>
</dbReference>
<reference evidence="2 3" key="1">
    <citation type="submission" date="2019-07" db="EMBL/GenBank/DDBJ databases">
        <title>Draft genome for Aliikangiella sp. M105.</title>
        <authorList>
            <person name="Wang G."/>
        </authorList>
    </citation>
    <scope>NUCLEOTIDE SEQUENCE [LARGE SCALE GENOMIC DNA]</scope>
    <source>
        <strain evidence="2 3">M105</strain>
    </source>
</reference>
<protein>
    <submittedName>
        <fullName evidence="2">Phosphotransferase</fullName>
    </submittedName>
</protein>
<evidence type="ECO:0000313" key="3">
    <source>
        <dbReference type="Proteomes" id="UP000315439"/>
    </source>
</evidence>
<dbReference type="Proteomes" id="UP000315439">
    <property type="component" value="Unassembled WGS sequence"/>
</dbReference>
<comment type="caution">
    <text evidence="2">The sequence shown here is derived from an EMBL/GenBank/DDBJ whole genome shotgun (WGS) entry which is preliminary data.</text>
</comment>
<dbReference type="Gene3D" id="3.90.1200.10">
    <property type="match status" value="1"/>
</dbReference>
<dbReference type="CDD" id="cd05120">
    <property type="entry name" value="APH_ChoK_like"/>
    <property type="match status" value="1"/>
</dbReference>
<organism evidence="2 3">
    <name type="scientific">Aliikangiella coralliicola</name>
    <dbReference type="NCBI Taxonomy" id="2592383"/>
    <lineage>
        <taxon>Bacteria</taxon>
        <taxon>Pseudomonadati</taxon>
        <taxon>Pseudomonadota</taxon>
        <taxon>Gammaproteobacteria</taxon>
        <taxon>Oceanospirillales</taxon>
        <taxon>Pleioneaceae</taxon>
        <taxon>Aliikangiella</taxon>
    </lineage>
</organism>
<dbReference type="InterPro" id="IPR016259">
    <property type="entry name" value="Hygromycin-B_Kinase"/>
</dbReference>